<evidence type="ECO:0000313" key="4">
    <source>
        <dbReference type="Proteomes" id="UP000094020"/>
    </source>
</evidence>
<keyword evidence="4" id="KW-1185">Reference proteome</keyword>
<reference evidence="2" key="1">
    <citation type="submission" date="2013-07" db="EMBL/GenBank/DDBJ databases">
        <title>The Genome Sequence of Cryptococcus pinus CBS10737.</title>
        <authorList>
            <consortium name="The Broad Institute Genome Sequencing Platform"/>
            <person name="Cuomo C."/>
            <person name="Litvintseva A."/>
            <person name="Chen Y."/>
            <person name="Heitman J."/>
            <person name="Sun S."/>
            <person name="Springer D."/>
            <person name="Dromer F."/>
            <person name="Young S.K."/>
            <person name="Zeng Q."/>
            <person name="Gargeya S."/>
            <person name="Fitzgerald M."/>
            <person name="Abouelleil A."/>
            <person name="Alvarado L."/>
            <person name="Berlin A.M."/>
            <person name="Chapman S.B."/>
            <person name="Dewar J."/>
            <person name="Goldberg J."/>
            <person name="Griggs A."/>
            <person name="Gujja S."/>
            <person name="Hansen M."/>
            <person name="Howarth C."/>
            <person name="Imamovic A."/>
            <person name="Larimer J."/>
            <person name="McCowan C."/>
            <person name="Murphy C."/>
            <person name="Pearson M."/>
            <person name="Priest M."/>
            <person name="Roberts A."/>
            <person name="Saif S."/>
            <person name="Shea T."/>
            <person name="Sykes S."/>
            <person name="Wortman J."/>
            <person name="Nusbaum C."/>
            <person name="Birren B."/>
        </authorList>
    </citation>
    <scope>NUCLEOTIDE SEQUENCE [LARGE SCALE GENOMIC DNA]</scope>
    <source>
        <strain evidence="2">CBS 10737</strain>
    </source>
</reference>
<dbReference type="EMBL" id="CP144524">
    <property type="protein sequence ID" value="WWC70643.1"/>
    <property type="molecule type" value="Genomic_DNA"/>
</dbReference>
<sequence>MSTSSNIIPSCASAYGGQASSSIAEHNAERTRVMSSHSVTRQDIAKAFKRKSGLLEVDPHFCEFDISPLLTMYHQPSTTPAARTATIAAMFHTAMTNGLLLNTRRFRAKEALSKWNQEEEYRSSHQWQAVKHHFGLSGVNDEKALKVLRWQFKESANPKDPGSPSDYCKEMFTIDLTQHVCDTIYQGFPNSRAPSVLPKEALEECPETIHPWVRARWKSRSGIYHPDAYPKLRSNLLLVDSLTRGTLFSDWDHARDQDPDNWRRDDDQKNDAISPGGAQLPPHGNLPSANMSDMTISDGGLAHREEPETSNYLGSGEDWSPKDNKHNNFGPNDLNLDIKPSAPSHPARYPDPTTESTVTDREEIQNAAKSRLKRTKSPHATCFTSCCPS</sequence>
<accession>A0A1B9I7C5</accession>
<evidence type="ECO:0000313" key="2">
    <source>
        <dbReference type="EMBL" id="OCF51414.1"/>
    </source>
</evidence>
<gene>
    <name evidence="2" type="ORF">I206_02128</name>
    <name evidence="3" type="ORF">I206_104594</name>
</gene>
<dbReference type="RefSeq" id="XP_019012633.1">
    <property type="nucleotide sequence ID" value="XM_019153893.1"/>
</dbReference>
<feature type="region of interest" description="Disordered" evidence="1">
    <location>
        <begin position="251"/>
        <end position="380"/>
    </location>
</feature>
<organism evidence="2">
    <name type="scientific">Kwoniella pini CBS 10737</name>
    <dbReference type="NCBI Taxonomy" id="1296096"/>
    <lineage>
        <taxon>Eukaryota</taxon>
        <taxon>Fungi</taxon>
        <taxon>Dikarya</taxon>
        <taxon>Basidiomycota</taxon>
        <taxon>Agaricomycotina</taxon>
        <taxon>Tremellomycetes</taxon>
        <taxon>Tremellales</taxon>
        <taxon>Cryptococcaceae</taxon>
        <taxon>Kwoniella</taxon>
    </lineage>
</organism>
<feature type="compositionally biased region" description="Basic and acidic residues" evidence="1">
    <location>
        <begin position="251"/>
        <end position="270"/>
    </location>
</feature>
<dbReference type="EMBL" id="KV700115">
    <property type="protein sequence ID" value="OCF51414.1"/>
    <property type="molecule type" value="Genomic_DNA"/>
</dbReference>
<protein>
    <submittedName>
        <fullName evidence="2">Uncharacterized protein</fullName>
    </submittedName>
</protein>
<dbReference type="GeneID" id="30170497"/>
<dbReference type="AlphaFoldDB" id="A0A1B9I7C5"/>
<name>A0A1B9I7C5_9TREE</name>
<proteinExistence type="predicted"/>
<dbReference type="KEGG" id="kpin:30170497"/>
<reference evidence="3" key="4">
    <citation type="submission" date="2024-02" db="EMBL/GenBank/DDBJ databases">
        <title>Comparative genomics of Cryptococcus and Kwoniella reveals pathogenesis evolution and contrasting modes of karyotype evolution via chromosome fusion or intercentromeric recombination.</title>
        <authorList>
            <person name="Coelho M.A."/>
            <person name="David-Palma M."/>
            <person name="Shea T."/>
            <person name="Bowers K."/>
            <person name="McGinley-Smith S."/>
            <person name="Mohammad A.W."/>
            <person name="Gnirke A."/>
            <person name="Yurkov A.M."/>
            <person name="Nowrousian M."/>
            <person name="Sun S."/>
            <person name="Cuomo C.A."/>
            <person name="Heitman J."/>
        </authorList>
    </citation>
    <scope>NUCLEOTIDE SEQUENCE</scope>
    <source>
        <strain evidence="3">CBS 10737</strain>
    </source>
</reference>
<evidence type="ECO:0000313" key="3">
    <source>
        <dbReference type="EMBL" id="WWC70643.1"/>
    </source>
</evidence>
<reference evidence="2" key="3">
    <citation type="submission" date="2016-07" db="EMBL/GenBank/DDBJ databases">
        <title>Evolution of pathogenesis and genome organization in the Tremellales.</title>
        <authorList>
            <person name="Cuomo C."/>
            <person name="Litvintseva A."/>
            <person name="Heitman J."/>
            <person name="Chen Y."/>
            <person name="Sun S."/>
            <person name="Springer D."/>
            <person name="Dromer F."/>
            <person name="Young S."/>
            <person name="Zeng Q."/>
            <person name="Chapman S."/>
            <person name="Gujja S."/>
            <person name="Saif S."/>
            <person name="Birren B."/>
        </authorList>
    </citation>
    <scope>NUCLEOTIDE SEQUENCE</scope>
    <source>
        <strain evidence="2">CBS 10737</strain>
    </source>
</reference>
<reference evidence="3" key="2">
    <citation type="submission" date="2013-07" db="EMBL/GenBank/DDBJ databases">
        <authorList>
            <consortium name="The Broad Institute Genome Sequencing Platform"/>
            <person name="Cuomo C."/>
            <person name="Litvintseva A."/>
            <person name="Chen Y."/>
            <person name="Heitman J."/>
            <person name="Sun S."/>
            <person name="Springer D."/>
            <person name="Dromer F."/>
            <person name="Young S.K."/>
            <person name="Zeng Q."/>
            <person name="Gargeya S."/>
            <person name="Fitzgerald M."/>
            <person name="Abouelleil A."/>
            <person name="Alvarado L."/>
            <person name="Berlin A.M."/>
            <person name="Chapman S.B."/>
            <person name="Dewar J."/>
            <person name="Goldberg J."/>
            <person name="Griggs A."/>
            <person name="Gujja S."/>
            <person name="Hansen M."/>
            <person name="Howarth C."/>
            <person name="Imamovic A."/>
            <person name="Larimer J."/>
            <person name="McCowan C."/>
            <person name="Murphy C."/>
            <person name="Pearson M."/>
            <person name="Priest M."/>
            <person name="Roberts A."/>
            <person name="Saif S."/>
            <person name="Shea T."/>
            <person name="Sykes S."/>
            <person name="Wortman J."/>
            <person name="Nusbaum C."/>
            <person name="Birren B."/>
        </authorList>
    </citation>
    <scope>NUCLEOTIDE SEQUENCE</scope>
    <source>
        <strain evidence="3">CBS 10737</strain>
    </source>
</reference>
<evidence type="ECO:0000256" key="1">
    <source>
        <dbReference type="SAM" id="MobiDB-lite"/>
    </source>
</evidence>
<dbReference type="Proteomes" id="UP000094020">
    <property type="component" value="Chromosome 6"/>
</dbReference>